<dbReference type="InterPro" id="IPR039678">
    <property type="entry name" value="CTNNBL1"/>
</dbReference>
<keyword evidence="3" id="KW-0677">Repeat</keyword>
<dbReference type="OrthoDB" id="1898821at2759"/>
<dbReference type="InterPro" id="IPR013180">
    <property type="entry name" value="CTNNBL1_N"/>
</dbReference>
<reference evidence="7" key="1">
    <citation type="submission" date="2006-10" db="EMBL/GenBank/DDBJ databases">
        <authorList>
            <person name="Amadeo P."/>
            <person name="Zhao Q."/>
            <person name="Wortman J."/>
            <person name="Fraser-Liggett C."/>
            <person name="Carlton J."/>
        </authorList>
    </citation>
    <scope>NUCLEOTIDE SEQUENCE</scope>
    <source>
        <strain evidence="7">G3</strain>
    </source>
</reference>
<accession>A2DDD9</accession>
<dbReference type="SUPFAM" id="SSF48371">
    <property type="entry name" value="ARM repeat"/>
    <property type="match status" value="1"/>
</dbReference>
<dbReference type="KEGG" id="tva:5467169"/>
<protein>
    <recommendedName>
        <fullName evidence="6">Beta-catenin-like protein 1 N-terminal domain-containing protein</fullName>
    </recommendedName>
</protein>
<dbReference type="InterPro" id="IPR011989">
    <property type="entry name" value="ARM-like"/>
</dbReference>
<keyword evidence="8" id="KW-1185">Reference proteome</keyword>
<evidence type="ECO:0000256" key="4">
    <source>
        <dbReference type="ARBA" id="ARBA00023054"/>
    </source>
</evidence>
<evidence type="ECO:0000256" key="2">
    <source>
        <dbReference type="ARBA" id="ARBA00022553"/>
    </source>
</evidence>
<evidence type="ECO:0000313" key="8">
    <source>
        <dbReference type="Proteomes" id="UP000001542"/>
    </source>
</evidence>
<dbReference type="VEuPathDB" id="TrichDB:TVAGG3_0986470"/>
<organism evidence="7 8">
    <name type="scientific">Trichomonas vaginalis (strain ATCC PRA-98 / G3)</name>
    <dbReference type="NCBI Taxonomy" id="412133"/>
    <lineage>
        <taxon>Eukaryota</taxon>
        <taxon>Metamonada</taxon>
        <taxon>Parabasalia</taxon>
        <taxon>Trichomonadida</taxon>
        <taxon>Trichomonadidae</taxon>
        <taxon>Trichomonas</taxon>
    </lineage>
</organism>
<sequence length="458" mass="51507">MDLDDPGPIPTQTDIKKVCSLLATDIRKLNSLKKEDETEFHTLCQSILESTKKLEELTEIDGFSLVLFGSDLYPFINSLISIPDTEISAIFLSILTDLSEKTENIERLIKEKYIITAIKNAESIDEINIQSDAQYLYSIFNLISTIIDGCEEPKAFIDSFIKDTILLKLIERQFQRDDFDQNVLAASELLAIILQSNTSTIALIDDGFINLILRFCANMHTTKQAEEDEAASNAFNIVIILAMDPVTVKILANLGVVDILLQCTGSSSHKTEKSSALLAYNALDACLSTLPLCCEQFVDADGIQKVFGLLGNQSLKKNFEFLSNVISIIDSLLSSLQKDSTQMKRVLRKFQEKDYEKMNIWIKLTEYLFKNVNFEEEDQSNSDIFDTFLQCCSSISILMYLLPNEAKVELASKINESMVIDYQLVIDSALELLEQSPNIKDRVEGGIKIIELLCKSDE</sequence>
<evidence type="ECO:0000259" key="6">
    <source>
        <dbReference type="Pfam" id="PF08216"/>
    </source>
</evidence>
<dbReference type="Proteomes" id="UP000001542">
    <property type="component" value="Unassembled WGS sequence"/>
</dbReference>
<comment type="subcellular location">
    <subcellularLocation>
        <location evidence="1">Nucleus</location>
    </subcellularLocation>
</comment>
<dbReference type="eggNOG" id="KOG2734">
    <property type="taxonomic scope" value="Eukaryota"/>
</dbReference>
<proteinExistence type="predicted"/>
<evidence type="ECO:0000256" key="1">
    <source>
        <dbReference type="ARBA" id="ARBA00004123"/>
    </source>
</evidence>
<keyword evidence="5" id="KW-0539">Nucleus</keyword>
<name>A2DDD9_TRIV3</name>
<dbReference type="EMBL" id="DS113189">
    <property type="protein sequence ID" value="EAY21618.1"/>
    <property type="molecule type" value="Genomic_DNA"/>
</dbReference>
<dbReference type="RefSeq" id="XP_001582604.1">
    <property type="nucleotide sequence ID" value="XM_001582554.1"/>
</dbReference>
<dbReference type="GO" id="GO:0005681">
    <property type="term" value="C:spliceosomal complex"/>
    <property type="evidence" value="ECO:0000318"/>
    <property type="project" value="GO_Central"/>
</dbReference>
<dbReference type="InterPro" id="IPR016024">
    <property type="entry name" value="ARM-type_fold"/>
</dbReference>
<dbReference type="STRING" id="5722.A2DDD9"/>
<dbReference type="Pfam" id="PF08216">
    <property type="entry name" value="CTNNBL"/>
    <property type="match status" value="1"/>
</dbReference>
<reference evidence="7" key="2">
    <citation type="journal article" date="2007" name="Science">
        <title>Draft genome sequence of the sexually transmitted pathogen Trichomonas vaginalis.</title>
        <authorList>
            <person name="Carlton J.M."/>
            <person name="Hirt R.P."/>
            <person name="Silva J.C."/>
            <person name="Delcher A.L."/>
            <person name="Schatz M."/>
            <person name="Zhao Q."/>
            <person name="Wortman J.R."/>
            <person name="Bidwell S.L."/>
            <person name="Alsmark U.C.M."/>
            <person name="Besteiro S."/>
            <person name="Sicheritz-Ponten T."/>
            <person name="Noel C.J."/>
            <person name="Dacks J.B."/>
            <person name="Foster P.G."/>
            <person name="Simillion C."/>
            <person name="Van de Peer Y."/>
            <person name="Miranda-Saavedra D."/>
            <person name="Barton G.J."/>
            <person name="Westrop G.D."/>
            <person name="Mueller S."/>
            <person name="Dessi D."/>
            <person name="Fiori P.L."/>
            <person name="Ren Q."/>
            <person name="Paulsen I."/>
            <person name="Zhang H."/>
            <person name="Bastida-Corcuera F.D."/>
            <person name="Simoes-Barbosa A."/>
            <person name="Brown M.T."/>
            <person name="Hayes R.D."/>
            <person name="Mukherjee M."/>
            <person name="Okumura C.Y."/>
            <person name="Schneider R."/>
            <person name="Smith A.J."/>
            <person name="Vanacova S."/>
            <person name="Villalvazo M."/>
            <person name="Haas B.J."/>
            <person name="Pertea M."/>
            <person name="Feldblyum T.V."/>
            <person name="Utterback T.R."/>
            <person name="Shu C.L."/>
            <person name="Osoegawa K."/>
            <person name="de Jong P.J."/>
            <person name="Hrdy I."/>
            <person name="Horvathova L."/>
            <person name="Zubacova Z."/>
            <person name="Dolezal P."/>
            <person name="Malik S.B."/>
            <person name="Logsdon J.M. Jr."/>
            <person name="Henze K."/>
            <person name="Gupta A."/>
            <person name="Wang C.C."/>
            <person name="Dunne R.L."/>
            <person name="Upcroft J.A."/>
            <person name="Upcroft P."/>
            <person name="White O."/>
            <person name="Salzberg S.L."/>
            <person name="Tang P."/>
            <person name="Chiu C.-H."/>
            <person name="Lee Y.-S."/>
            <person name="Embley T.M."/>
            <person name="Coombs G.H."/>
            <person name="Mottram J.C."/>
            <person name="Tachezy J."/>
            <person name="Fraser-Liggett C.M."/>
            <person name="Johnson P.J."/>
        </authorList>
    </citation>
    <scope>NUCLEOTIDE SEQUENCE [LARGE SCALE GENOMIC DNA]</scope>
    <source>
        <strain evidence="7">G3</strain>
    </source>
</reference>
<dbReference type="Gene3D" id="1.25.10.10">
    <property type="entry name" value="Leucine-rich Repeat Variant"/>
    <property type="match status" value="1"/>
</dbReference>
<evidence type="ECO:0000313" key="7">
    <source>
        <dbReference type="EMBL" id="EAY21618.1"/>
    </source>
</evidence>
<evidence type="ECO:0000256" key="3">
    <source>
        <dbReference type="ARBA" id="ARBA00022737"/>
    </source>
</evidence>
<dbReference type="VEuPathDB" id="TrichDB:TVAG_013840"/>
<keyword evidence="2" id="KW-0597">Phosphoprotein</keyword>
<evidence type="ECO:0000256" key="5">
    <source>
        <dbReference type="ARBA" id="ARBA00023242"/>
    </source>
</evidence>
<dbReference type="PANTHER" id="PTHR14978">
    <property type="entry name" value="BETA-CATENIN-LIKE PROTEIN 1 NUCLEAR ASSOCIATED PROTEIN"/>
    <property type="match status" value="1"/>
</dbReference>
<dbReference type="FunCoup" id="A2DDD9">
    <property type="interactions" value="682"/>
</dbReference>
<gene>
    <name evidence="7" type="ORF">TVAG_013840</name>
</gene>
<dbReference type="PANTHER" id="PTHR14978:SF0">
    <property type="entry name" value="BETA-CATENIN-LIKE PROTEIN 1"/>
    <property type="match status" value="1"/>
</dbReference>
<dbReference type="InParanoid" id="A2DDD9"/>
<dbReference type="SMR" id="A2DDD9"/>
<feature type="domain" description="Beta-catenin-like protein 1 N-terminal" evidence="6">
    <location>
        <begin position="92"/>
        <end position="379"/>
    </location>
</feature>
<keyword evidence="4" id="KW-0175">Coiled coil</keyword>
<dbReference type="AlphaFoldDB" id="A2DDD9"/>